<dbReference type="Pfam" id="PF20469">
    <property type="entry name" value="OLD-like_TOPRIM"/>
    <property type="match status" value="1"/>
</dbReference>
<dbReference type="Pfam" id="PF13304">
    <property type="entry name" value="AAA_21"/>
    <property type="match status" value="1"/>
</dbReference>
<feature type="domain" description="OLD protein-like TOPRIM" evidence="2">
    <location>
        <begin position="282"/>
        <end position="347"/>
    </location>
</feature>
<gene>
    <name evidence="3" type="ORF">QEP67_17370</name>
</gene>
<dbReference type="GO" id="GO:0005524">
    <property type="term" value="F:ATP binding"/>
    <property type="evidence" value="ECO:0007669"/>
    <property type="project" value="InterPro"/>
</dbReference>
<dbReference type="GO" id="GO:0016887">
    <property type="term" value="F:ATP hydrolysis activity"/>
    <property type="evidence" value="ECO:0007669"/>
    <property type="project" value="InterPro"/>
</dbReference>
<evidence type="ECO:0000259" key="2">
    <source>
        <dbReference type="Pfam" id="PF20469"/>
    </source>
</evidence>
<feature type="domain" description="ATPase AAA-type core" evidence="1">
    <location>
        <begin position="147"/>
        <end position="232"/>
    </location>
</feature>
<dbReference type="Gene3D" id="3.40.50.300">
    <property type="entry name" value="P-loop containing nucleotide triphosphate hydrolases"/>
    <property type="match status" value="1"/>
</dbReference>
<dbReference type="InterPro" id="IPR003959">
    <property type="entry name" value="ATPase_AAA_core"/>
</dbReference>
<dbReference type="AlphaFoldDB" id="A0AAU8EYE2"/>
<reference evidence="3" key="1">
    <citation type="submission" date="2023-04" db="EMBL/GenBank/DDBJ databases">
        <title>Bacillus cereus group whole genome sequencing.</title>
        <authorList>
            <person name="Kang M."/>
            <person name="Kim H.J."/>
        </authorList>
    </citation>
    <scope>NUCLEOTIDE SEQUENCE</scope>
    <source>
        <strain evidence="3">MS39</strain>
    </source>
</reference>
<dbReference type="PANTHER" id="PTHR43581:SF2">
    <property type="entry name" value="EXCINUCLEASE ATPASE SUBUNIT"/>
    <property type="match status" value="1"/>
</dbReference>
<name>A0AAU8EYE2_9BACI</name>
<proteinExistence type="predicted"/>
<sequence length="619" mass="69677">METITYPFHKEIQIYNQFSSEVFNINFYGGITTFLGPNGSGKSQVLRKLKEIFGYEYLNRKTRLVTAGRLSKIETLRSNHDGITYPNHDSMTFGGVSYREYRHQAEGISGDVHTLSVRHDIRIKVSERLSTLFKRNIFIEWDAGELKIKFSGLEGEPYSATREASGLLHLVTLLSALYDDEVSVLLIDEPEISLHPQLQAFLFQEIKKVAGDPEDKSKKMIILATHSTEFVSLLVPEDLTKIVFFENTMKPPVQIDPQAGELNNRKVKELLTRLGQAHKSALFSSKPLLVEGPSDVLICNALNQHLQIFLEAGGAQLVPVIGKGEIPVVVKLMRLIGKTPVVITDLDTVADNIASVNIFADDEKIIEKVRGMAHADFTSFSRSVYSMFTKTIDEHWEDIHLLAERHSYWINRDTEKDEMIAKRRAGMATLLEIDAEELKSFNNGEVLYGVKQMLTSLFDVLELSGCFVLRKGTIENYYLLASQVTEGKPTAAVEEIQYIISQPRENIEIAYADLVRGLKYAASHKEIDEGIGIINYLLSAITPLLNAGDNVKSDAELQLEARKYVGDIADMFKFSKIEIDRVQNIRVELGSNILEISGFPVDFPKGTNPIEIANRKFQR</sequence>
<dbReference type="SUPFAM" id="SSF52540">
    <property type="entry name" value="P-loop containing nucleoside triphosphate hydrolases"/>
    <property type="match status" value="1"/>
</dbReference>
<evidence type="ECO:0000259" key="1">
    <source>
        <dbReference type="Pfam" id="PF13304"/>
    </source>
</evidence>
<dbReference type="InterPro" id="IPR051396">
    <property type="entry name" value="Bact_Antivir_Def_Nuclease"/>
</dbReference>
<organism evidence="3">
    <name type="scientific">Bacillus cereus group sp. MS39</name>
    <dbReference type="NCBI Taxonomy" id="3041344"/>
    <lineage>
        <taxon>Bacteria</taxon>
        <taxon>Bacillati</taxon>
        <taxon>Bacillota</taxon>
        <taxon>Bacilli</taxon>
        <taxon>Bacillales</taxon>
        <taxon>Bacillaceae</taxon>
        <taxon>Bacillus</taxon>
        <taxon>Bacillus cereus group</taxon>
    </lineage>
</organism>
<evidence type="ECO:0000313" key="3">
    <source>
        <dbReference type="EMBL" id="XCH17239.1"/>
    </source>
</evidence>
<dbReference type="PANTHER" id="PTHR43581">
    <property type="entry name" value="ATP/GTP PHOSPHATASE"/>
    <property type="match status" value="1"/>
</dbReference>
<dbReference type="EMBL" id="CP123058">
    <property type="protein sequence ID" value="XCH17239.1"/>
    <property type="molecule type" value="Genomic_DNA"/>
</dbReference>
<accession>A0AAU8EYE2</accession>
<dbReference type="InterPro" id="IPR027417">
    <property type="entry name" value="P-loop_NTPase"/>
</dbReference>
<dbReference type="InterPro" id="IPR034139">
    <property type="entry name" value="TOPRIM_OLD"/>
</dbReference>
<dbReference type="RefSeq" id="WP_353706345.1">
    <property type="nucleotide sequence ID" value="NZ_CP123058.1"/>
</dbReference>
<protein>
    <submittedName>
        <fullName evidence="3">AAA family ATPase</fullName>
    </submittedName>
</protein>
<dbReference type="CDD" id="cd01026">
    <property type="entry name" value="TOPRIM_OLD"/>
    <property type="match status" value="1"/>
</dbReference>
<dbReference type="CDD" id="cd00267">
    <property type="entry name" value="ABC_ATPase"/>
    <property type="match status" value="1"/>
</dbReference>